<evidence type="ECO:0000313" key="1">
    <source>
        <dbReference type="EMBL" id="KAI4859643.1"/>
    </source>
</evidence>
<keyword evidence="2" id="KW-1185">Reference proteome</keyword>
<reference evidence="1 2" key="1">
    <citation type="journal article" date="2022" name="New Phytol.">
        <title>Ecological generalism drives hyperdiversity of secondary metabolite gene clusters in xylarialean endophytes.</title>
        <authorList>
            <person name="Franco M.E.E."/>
            <person name="Wisecaver J.H."/>
            <person name="Arnold A.E."/>
            <person name="Ju Y.M."/>
            <person name="Slot J.C."/>
            <person name="Ahrendt S."/>
            <person name="Moore L.P."/>
            <person name="Eastman K.E."/>
            <person name="Scott K."/>
            <person name="Konkel Z."/>
            <person name="Mondo S.J."/>
            <person name="Kuo A."/>
            <person name="Hayes R.D."/>
            <person name="Haridas S."/>
            <person name="Andreopoulos B."/>
            <person name="Riley R."/>
            <person name="LaButti K."/>
            <person name="Pangilinan J."/>
            <person name="Lipzen A."/>
            <person name="Amirebrahimi M."/>
            <person name="Yan J."/>
            <person name="Adam C."/>
            <person name="Keymanesh K."/>
            <person name="Ng V."/>
            <person name="Louie K."/>
            <person name="Northen T."/>
            <person name="Drula E."/>
            <person name="Henrissat B."/>
            <person name="Hsieh H.M."/>
            <person name="Youens-Clark K."/>
            <person name="Lutzoni F."/>
            <person name="Miadlikowska J."/>
            <person name="Eastwood D.C."/>
            <person name="Hamelin R.C."/>
            <person name="Grigoriev I.V."/>
            <person name="U'Ren J.M."/>
        </authorList>
    </citation>
    <scope>NUCLEOTIDE SEQUENCE [LARGE SCALE GENOMIC DNA]</scope>
    <source>
        <strain evidence="1 2">CBS 119005</strain>
    </source>
</reference>
<organism evidence="1 2">
    <name type="scientific">Hypoxylon rubiginosum</name>
    <dbReference type="NCBI Taxonomy" id="110542"/>
    <lineage>
        <taxon>Eukaryota</taxon>
        <taxon>Fungi</taxon>
        <taxon>Dikarya</taxon>
        <taxon>Ascomycota</taxon>
        <taxon>Pezizomycotina</taxon>
        <taxon>Sordariomycetes</taxon>
        <taxon>Xylariomycetidae</taxon>
        <taxon>Xylariales</taxon>
        <taxon>Hypoxylaceae</taxon>
        <taxon>Hypoxylon</taxon>
    </lineage>
</organism>
<comment type="caution">
    <text evidence="1">The sequence shown here is derived from an EMBL/GenBank/DDBJ whole genome shotgun (WGS) entry which is preliminary data.</text>
</comment>
<name>A0ACB9YJV5_9PEZI</name>
<evidence type="ECO:0000313" key="2">
    <source>
        <dbReference type="Proteomes" id="UP001497700"/>
    </source>
</evidence>
<dbReference type="Proteomes" id="UP001497700">
    <property type="component" value="Unassembled WGS sequence"/>
</dbReference>
<protein>
    <submittedName>
        <fullName evidence="1">Uncharacterized protein</fullName>
    </submittedName>
</protein>
<accession>A0ACB9YJV5</accession>
<dbReference type="EMBL" id="MU393621">
    <property type="protein sequence ID" value="KAI4859643.1"/>
    <property type="molecule type" value="Genomic_DNA"/>
</dbReference>
<gene>
    <name evidence="1" type="ORF">F4820DRAFT_439195</name>
</gene>
<sequence>MMRTQQPVRIIGAGIGGLTLGRCLLQYGVPAVLYEKLSSPPNQGHGITLHASSYRPLLDVLGLDEWTFRCRIAVDGPIGGTGNIDLKSIIYPRKMDSTSFLADHSKLKRLLREGLDVQWNYGVTNVQESSSGTELYFQTGQKVESPCIIGADGPHSEIRKSLSPDASFKILPYVVFNGRRVVKRTVFDNVYAPTMGKSNVVEMKRGDLILKVSVSEQRESDVHITWVYSRPPRGDADPLHRPNRAVSGARDIPTEFFEEIGALQAL</sequence>
<proteinExistence type="predicted"/>